<comment type="function">
    <text evidence="1">Required for nicotinamide riboside transport across the inner membrane.</text>
</comment>
<dbReference type="GO" id="GO:0034257">
    <property type="term" value="F:nicotinamide riboside transmembrane transporter activity"/>
    <property type="evidence" value="ECO:0007669"/>
    <property type="project" value="InterPro"/>
</dbReference>
<keyword evidence="6" id="KW-1003">Cell membrane</keyword>
<evidence type="ECO:0000256" key="1">
    <source>
        <dbReference type="ARBA" id="ARBA00002672"/>
    </source>
</evidence>
<feature type="transmembrane region" description="Helical" evidence="10">
    <location>
        <begin position="35"/>
        <end position="56"/>
    </location>
</feature>
<dbReference type="PANTHER" id="PTHR36122">
    <property type="entry name" value="NICOTINAMIDE RIBOSIDE TRANSPORTER PNUC"/>
    <property type="match status" value="1"/>
</dbReference>
<dbReference type="EMBL" id="AOBV01000002">
    <property type="protein sequence ID" value="ELV08737.1"/>
    <property type="molecule type" value="Genomic_DNA"/>
</dbReference>
<dbReference type="AlphaFoldDB" id="L8XXT9"/>
<protein>
    <recommendedName>
        <fullName evidence="4">Nicotinamide riboside transporter PnuC</fullName>
    </recommendedName>
</protein>
<feature type="transmembrane region" description="Helical" evidence="10">
    <location>
        <begin position="154"/>
        <end position="172"/>
    </location>
</feature>
<accession>L8XXT9</accession>
<evidence type="ECO:0000256" key="9">
    <source>
        <dbReference type="ARBA" id="ARBA00023136"/>
    </source>
</evidence>
<feature type="transmembrane region" description="Helical" evidence="10">
    <location>
        <begin position="202"/>
        <end position="219"/>
    </location>
</feature>
<dbReference type="HOGENOM" id="CLU_1208371_0_0_6"/>
<feature type="transmembrane region" description="Helical" evidence="10">
    <location>
        <begin position="121"/>
        <end position="142"/>
    </location>
</feature>
<evidence type="ECO:0000256" key="6">
    <source>
        <dbReference type="ARBA" id="ARBA00022475"/>
    </source>
</evidence>
<evidence type="ECO:0000256" key="3">
    <source>
        <dbReference type="ARBA" id="ARBA00006669"/>
    </source>
</evidence>
<keyword evidence="7 10" id="KW-0812">Transmembrane</keyword>
<keyword evidence="12" id="KW-1185">Reference proteome</keyword>
<evidence type="ECO:0000256" key="8">
    <source>
        <dbReference type="ARBA" id="ARBA00022989"/>
    </source>
</evidence>
<proteinExistence type="inferred from homology"/>
<sequence>MRSLILTIGRHKAYPFVCFILVIGAFLYTEPFKALNLRYAISFFGAITGLICVILFTRRSQLGNYFGLLATFGESMGNFLGGNIGAGLPHLYNFSTHVYGIFNWRKHHDQEDKVITRSLTWLQMFYVISAFFAIFGLSIWITKVMGVDNTLGQLIVNGIIFGLAVPAQTLLVMRYDFNWYLWIIMNVFVVGLNFFGPEPNPVIGAQYCIYLFNAVYGLIEWRSFAHKKQ</sequence>
<dbReference type="Proteomes" id="UP000011617">
    <property type="component" value="Unassembled WGS sequence"/>
</dbReference>
<dbReference type="Pfam" id="PF04973">
    <property type="entry name" value="NMN_transporter"/>
    <property type="match status" value="1"/>
</dbReference>
<dbReference type="InterPro" id="IPR006419">
    <property type="entry name" value="NMN_transpt_PnuC"/>
</dbReference>
<dbReference type="OrthoDB" id="7064848at2"/>
<keyword evidence="5" id="KW-0813">Transport</keyword>
<keyword evidence="8 10" id="KW-1133">Transmembrane helix</keyword>
<evidence type="ECO:0000256" key="7">
    <source>
        <dbReference type="ARBA" id="ARBA00022692"/>
    </source>
</evidence>
<feature type="transmembrane region" description="Helical" evidence="10">
    <location>
        <begin position="179"/>
        <end position="196"/>
    </location>
</feature>
<comment type="similarity">
    <text evidence="3">Belongs to the nicotinamide ribonucleoside (NR) uptake permease (TC 4.B.1) family.</text>
</comment>
<keyword evidence="9 10" id="KW-0472">Membrane</keyword>
<organism evidence="11 12">
    <name type="scientific">Wohlfahrtiimonas chitiniclastica SH04</name>
    <dbReference type="NCBI Taxonomy" id="1261130"/>
    <lineage>
        <taxon>Bacteria</taxon>
        <taxon>Pseudomonadati</taxon>
        <taxon>Pseudomonadota</taxon>
        <taxon>Gammaproteobacteria</taxon>
        <taxon>Cardiobacteriales</taxon>
        <taxon>Ignatzschineriaceae</taxon>
        <taxon>Wohlfahrtiimonas</taxon>
    </lineage>
</organism>
<evidence type="ECO:0000256" key="10">
    <source>
        <dbReference type="SAM" id="Phobius"/>
    </source>
</evidence>
<reference evidence="11 12" key="1">
    <citation type="journal article" date="2013" name="Genome Announc.">
        <title>Complete Genome Sequence of Wohlfahrtiimonas chitiniclastica Strain SH04, Isolated from Chrysomya megacephala Collected from Pudong International Airport in China.</title>
        <authorList>
            <person name="Cao X.M."/>
            <person name="Chen T."/>
            <person name="Xu L.Z."/>
            <person name="Yao L.S."/>
            <person name="Qi J."/>
            <person name="Zhang X.L."/>
            <person name="Yan Q.L."/>
            <person name="Deng Y.H."/>
            <person name="Guo T.Y."/>
            <person name="Wang J."/>
            <person name="Hu K.X."/>
            <person name="Xu B.L."/>
        </authorList>
    </citation>
    <scope>NUCLEOTIDE SEQUENCE [LARGE SCALE GENOMIC DNA]</scope>
    <source>
        <strain evidence="11 12">SH04</strain>
    </source>
</reference>
<evidence type="ECO:0000256" key="4">
    <source>
        <dbReference type="ARBA" id="ARBA00017522"/>
    </source>
</evidence>
<dbReference type="PANTHER" id="PTHR36122:SF2">
    <property type="entry name" value="NICOTINAMIDE RIBOSIDE TRANSPORTER PNUC"/>
    <property type="match status" value="1"/>
</dbReference>
<dbReference type="NCBIfam" id="TIGR01528">
    <property type="entry name" value="NMN_trans_PnuC"/>
    <property type="match status" value="1"/>
</dbReference>
<comment type="caution">
    <text evidence="11">The sequence shown here is derived from an EMBL/GenBank/DDBJ whole genome shotgun (WGS) entry which is preliminary data.</text>
</comment>
<comment type="subcellular location">
    <subcellularLocation>
        <location evidence="2">Cell membrane</location>
        <topology evidence="2">Multi-pass membrane protein</topology>
    </subcellularLocation>
</comment>
<evidence type="ECO:0000313" key="11">
    <source>
        <dbReference type="EMBL" id="ELV08737.1"/>
    </source>
</evidence>
<gene>
    <name evidence="11" type="ORF">F387_00129</name>
</gene>
<evidence type="ECO:0000313" key="12">
    <source>
        <dbReference type="Proteomes" id="UP000011617"/>
    </source>
</evidence>
<feature type="transmembrane region" description="Helical" evidence="10">
    <location>
        <begin position="12"/>
        <end position="29"/>
    </location>
</feature>
<evidence type="ECO:0000256" key="5">
    <source>
        <dbReference type="ARBA" id="ARBA00022448"/>
    </source>
</evidence>
<dbReference type="PATRIC" id="fig|1261130.3.peg.334"/>
<name>L8XXT9_9GAMM</name>
<dbReference type="GO" id="GO:0005886">
    <property type="term" value="C:plasma membrane"/>
    <property type="evidence" value="ECO:0007669"/>
    <property type="project" value="UniProtKB-SubCell"/>
</dbReference>
<dbReference type="RefSeq" id="WP_008314580.1">
    <property type="nucleotide sequence ID" value="NZ_KB372778.1"/>
</dbReference>
<evidence type="ECO:0000256" key="2">
    <source>
        <dbReference type="ARBA" id="ARBA00004651"/>
    </source>
</evidence>